<dbReference type="SMART" id="SM00831">
    <property type="entry name" value="Cation_ATPase_N"/>
    <property type="match status" value="1"/>
</dbReference>
<feature type="compositionally biased region" description="Acidic residues" evidence="1">
    <location>
        <begin position="1"/>
        <end position="14"/>
    </location>
</feature>
<gene>
    <name evidence="3" type="ORF">IWX46DRAFT_433952</name>
</gene>
<name>A0ABR1L2A8_9PEZI</name>
<proteinExistence type="predicted"/>
<organism evidence="3 4">
    <name type="scientific">Phyllosticta citricarpa</name>
    <dbReference type="NCBI Taxonomy" id="55181"/>
    <lineage>
        <taxon>Eukaryota</taxon>
        <taxon>Fungi</taxon>
        <taxon>Dikarya</taxon>
        <taxon>Ascomycota</taxon>
        <taxon>Pezizomycotina</taxon>
        <taxon>Dothideomycetes</taxon>
        <taxon>Dothideomycetes incertae sedis</taxon>
        <taxon>Botryosphaeriales</taxon>
        <taxon>Phyllostictaceae</taxon>
        <taxon>Phyllosticta</taxon>
    </lineage>
</organism>
<sequence>MGIEDSTLDVEESTEPPLGGSLSNLNNTEKLAYRGLKSDETVGISSKTPTPGLSSISSFESLCTEKGCYADSHTVPAAIVAQVLGVDPKHGLARAEAASRLHRDGPNKVEGTKGLSMWKILLRQVSNSLTLVRAESQNKDGSPSITMRH</sequence>
<evidence type="ECO:0000313" key="3">
    <source>
        <dbReference type="EMBL" id="KAK7529361.1"/>
    </source>
</evidence>
<reference evidence="3 4" key="1">
    <citation type="submission" date="2024-04" db="EMBL/GenBank/DDBJ databases">
        <title>Phyllosticta paracitricarpa is synonymous to the EU quarantine fungus P. citricarpa based on phylogenomic analyses.</title>
        <authorList>
            <consortium name="Lawrence Berkeley National Laboratory"/>
            <person name="Van Ingen-Buijs V.A."/>
            <person name="Van Westerhoven A.C."/>
            <person name="Haridas S."/>
            <person name="Skiadas P."/>
            <person name="Martin F."/>
            <person name="Groenewald J.Z."/>
            <person name="Crous P.W."/>
            <person name="Seidl M.F."/>
        </authorList>
    </citation>
    <scope>NUCLEOTIDE SEQUENCE [LARGE SCALE GENOMIC DNA]</scope>
    <source>
        <strain evidence="3 4">CBS 122670</strain>
    </source>
</reference>
<feature type="domain" description="Cation-transporting P-type ATPase N-terminal" evidence="2">
    <location>
        <begin position="71"/>
        <end position="135"/>
    </location>
</feature>
<dbReference type="InterPro" id="IPR004014">
    <property type="entry name" value="ATPase_P-typ_cation-transptr_N"/>
</dbReference>
<evidence type="ECO:0000259" key="2">
    <source>
        <dbReference type="SMART" id="SM00831"/>
    </source>
</evidence>
<dbReference type="Proteomes" id="UP001365128">
    <property type="component" value="Unassembled WGS sequence"/>
</dbReference>
<dbReference type="SUPFAM" id="SSF81665">
    <property type="entry name" value="Calcium ATPase, transmembrane domain M"/>
    <property type="match status" value="1"/>
</dbReference>
<dbReference type="EMBL" id="JBBPDW010000075">
    <property type="protein sequence ID" value="KAK7529361.1"/>
    <property type="molecule type" value="Genomic_DNA"/>
</dbReference>
<comment type="caution">
    <text evidence="3">The sequence shown here is derived from an EMBL/GenBank/DDBJ whole genome shotgun (WGS) entry which is preliminary data.</text>
</comment>
<accession>A0ABR1L2A8</accession>
<protein>
    <recommendedName>
        <fullName evidence="2">Cation-transporting P-type ATPase N-terminal domain-containing protein</fullName>
    </recommendedName>
</protein>
<evidence type="ECO:0000313" key="4">
    <source>
        <dbReference type="Proteomes" id="UP001365128"/>
    </source>
</evidence>
<keyword evidence="4" id="KW-1185">Reference proteome</keyword>
<dbReference type="InterPro" id="IPR023298">
    <property type="entry name" value="ATPase_P-typ_TM_dom_sf"/>
</dbReference>
<feature type="region of interest" description="Disordered" evidence="1">
    <location>
        <begin position="1"/>
        <end position="26"/>
    </location>
</feature>
<dbReference type="Pfam" id="PF00690">
    <property type="entry name" value="Cation_ATPase_N"/>
    <property type="match status" value="1"/>
</dbReference>
<evidence type="ECO:0000256" key="1">
    <source>
        <dbReference type="SAM" id="MobiDB-lite"/>
    </source>
</evidence>